<proteinExistence type="predicted"/>
<dbReference type="InParanoid" id="A5E2Q2"/>
<evidence type="ECO:0000313" key="1">
    <source>
        <dbReference type="EMBL" id="EDK45710.1"/>
    </source>
</evidence>
<accession>A5E2Q2</accession>
<evidence type="ECO:0008006" key="3">
    <source>
        <dbReference type="Google" id="ProtNLM"/>
    </source>
</evidence>
<dbReference type="eggNOG" id="ENOG502S1VD">
    <property type="taxonomic scope" value="Eukaryota"/>
</dbReference>
<dbReference type="VEuPathDB" id="FungiDB:LELG_03889"/>
<keyword evidence="2" id="KW-1185">Reference proteome</keyword>
<gene>
    <name evidence="1" type="ORF">LELG_03889</name>
</gene>
<dbReference type="KEGG" id="lel:PVL30_004714"/>
<dbReference type="OMA" id="YDFHVYY"/>
<dbReference type="EMBL" id="CH981528">
    <property type="protein sequence ID" value="EDK45710.1"/>
    <property type="molecule type" value="Genomic_DNA"/>
</dbReference>
<organism evidence="1 2">
    <name type="scientific">Lodderomyces elongisporus (strain ATCC 11503 / CBS 2605 / JCM 1781 / NBRC 1676 / NRRL YB-4239)</name>
    <name type="common">Yeast</name>
    <name type="synonym">Saccharomyces elongisporus</name>
    <dbReference type="NCBI Taxonomy" id="379508"/>
    <lineage>
        <taxon>Eukaryota</taxon>
        <taxon>Fungi</taxon>
        <taxon>Dikarya</taxon>
        <taxon>Ascomycota</taxon>
        <taxon>Saccharomycotina</taxon>
        <taxon>Pichiomycetes</taxon>
        <taxon>Debaryomycetaceae</taxon>
        <taxon>Candida/Lodderomyces clade</taxon>
        <taxon>Lodderomyces</taxon>
    </lineage>
</organism>
<dbReference type="HOGENOM" id="CLU_090062_3_0_1"/>
<dbReference type="PANTHER" id="PTHR36423">
    <property type="entry name" value="AFR070WP"/>
    <property type="match status" value="1"/>
</dbReference>
<dbReference type="Proteomes" id="UP000001996">
    <property type="component" value="Unassembled WGS sequence"/>
</dbReference>
<dbReference type="Gene3D" id="3.30.70.1240">
    <property type="entry name" value="DOPA-like domains"/>
    <property type="match status" value="1"/>
</dbReference>
<sequence length="173" mass="20094">MEYVTHLDKENPALATTSKYQLTYTSPVKYYDFHVYYFAHNKSSLKESDNLRQKLLDDFPNDTKDGSILVKKLPNDFIIGPHPTQFWEADVLRPEVFIKVFSWFQLHHGNLSVLIHPQTGDDYKDHFERAVWLGDKLPLLNIFPPSDGKIPEFGVKGGKRIKTEEFDSHKTVL</sequence>
<reference evidence="1 2" key="1">
    <citation type="journal article" date="2009" name="Nature">
        <title>Evolution of pathogenicity and sexual reproduction in eight Candida genomes.</title>
        <authorList>
            <person name="Butler G."/>
            <person name="Rasmussen M.D."/>
            <person name="Lin M.F."/>
            <person name="Santos M.A."/>
            <person name="Sakthikumar S."/>
            <person name="Munro C.A."/>
            <person name="Rheinbay E."/>
            <person name="Grabherr M."/>
            <person name="Forche A."/>
            <person name="Reedy J.L."/>
            <person name="Agrafioti I."/>
            <person name="Arnaud M.B."/>
            <person name="Bates S."/>
            <person name="Brown A.J."/>
            <person name="Brunke S."/>
            <person name="Costanzo M.C."/>
            <person name="Fitzpatrick D.A."/>
            <person name="de Groot P.W."/>
            <person name="Harris D."/>
            <person name="Hoyer L.L."/>
            <person name="Hube B."/>
            <person name="Klis F.M."/>
            <person name="Kodira C."/>
            <person name="Lennard N."/>
            <person name="Logue M.E."/>
            <person name="Martin R."/>
            <person name="Neiman A.M."/>
            <person name="Nikolaou E."/>
            <person name="Quail M.A."/>
            <person name="Quinn J."/>
            <person name="Santos M.C."/>
            <person name="Schmitzberger F.F."/>
            <person name="Sherlock G."/>
            <person name="Shah P."/>
            <person name="Silverstein K.A."/>
            <person name="Skrzypek M.S."/>
            <person name="Soll D."/>
            <person name="Staggs R."/>
            <person name="Stansfield I."/>
            <person name="Stumpf M.P."/>
            <person name="Sudbery P.E."/>
            <person name="Srikantha T."/>
            <person name="Zeng Q."/>
            <person name="Berman J."/>
            <person name="Berriman M."/>
            <person name="Heitman J."/>
            <person name="Gow N.A."/>
            <person name="Lorenz M.C."/>
            <person name="Birren B.W."/>
            <person name="Kellis M."/>
            <person name="Cuomo C.A."/>
        </authorList>
    </citation>
    <scope>NUCLEOTIDE SEQUENCE [LARGE SCALE GENOMIC DNA]</scope>
    <source>
        <strain evidence="2">ATCC 11503 / BCRC 21390 / CBS 2605 / JCM 1781 / NBRC 1676 / NRRL YB-4239</strain>
    </source>
</reference>
<evidence type="ECO:0000313" key="2">
    <source>
        <dbReference type="Proteomes" id="UP000001996"/>
    </source>
</evidence>
<dbReference type="AlphaFoldDB" id="A5E2Q2"/>
<dbReference type="PANTHER" id="PTHR36423:SF2">
    <property type="entry name" value="AFR070WP"/>
    <property type="match status" value="1"/>
</dbReference>
<protein>
    <recommendedName>
        <fullName evidence="3">DOPA 4,5-dioxygenase</fullName>
    </recommendedName>
</protein>
<name>A5E2Q2_LODEL</name>
<dbReference type="SUPFAM" id="SSF143410">
    <property type="entry name" value="DOPA-like"/>
    <property type="match status" value="1"/>
</dbReference>
<dbReference type="Pfam" id="PF08883">
    <property type="entry name" value="DOPA_dioxygen"/>
    <property type="match status" value="1"/>
</dbReference>
<dbReference type="OrthoDB" id="9970095at2759"/>
<dbReference type="InterPro" id="IPR023389">
    <property type="entry name" value="DOPA-like_sf"/>
</dbReference>
<dbReference type="InterPro" id="IPR014980">
    <property type="entry name" value="DOPA_dioxygen"/>
</dbReference>
<dbReference type="GeneID" id="5232140"/>